<dbReference type="EMBL" id="CCAG010004355">
    <property type="status" value="NOT_ANNOTATED_CDS"/>
    <property type="molecule type" value="Genomic_DNA"/>
</dbReference>
<accession>A0A1B0GAZ2</accession>
<dbReference type="AlphaFoldDB" id="A0A1B0GAZ2"/>
<organism evidence="1 2">
    <name type="scientific">Glossina morsitans morsitans</name>
    <name type="common">Savannah tsetse fly</name>
    <dbReference type="NCBI Taxonomy" id="37546"/>
    <lineage>
        <taxon>Eukaryota</taxon>
        <taxon>Metazoa</taxon>
        <taxon>Ecdysozoa</taxon>
        <taxon>Arthropoda</taxon>
        <taxon>Hexapoda</taxon>
        <taxon>Insecta</taxon>
        <taxon>Pterygota</taxon>
        <taxon>Neoptera</taxon>
        <taxon>Endopterygota</taxon>
        <taxon>Diptera</taxon>
        <taxon>Brachycera</taxon>
        <taxon>Muscomorpha</taxon>
        <taxon>Hippoboscoidea</taxon>
        <taxon>Glossinidae</taxon>
        <taxon>Glossina</taxon>
    </lineage>
</organism>
<sequence>MEKKRKFCFIIKLLPGVSYVLPEASLSWPLNFQIIFNEISIPGQYHKCLSKPSLKGPIYLFTFHDEGPVKEASKFYDTTK</sequence>
<evidence type="ECO:0000313" key="2">
    <source>
        <dbReference type="Proteomes" id="UP000092444"/>
    </source>
</evidence>
<reference evidence="1" key="1">
    <citation type="submission" date="2020-05" db="UniProtKB">
        <authorList>
            <consortium name="EnsemblMetazoa"/>
        </authorList>
    </citation>
    <scope>IDENTIFICATION</scope>
    <source>
        <strain evidence="1">Yale</strain>
    </source>
</reference>
<name>A0A1B0GAZ2_GLOMM</name>
<dbReference type="Proteomes" id="UP000092444">
    <property type="component" value="Unassembled WGS sequence"/>
</dbReference>
<protein>
    <submittedName>
        <fullName evidence="1">Uncharacterized protein</fullName>
    </submittedName>
</protein>
<dbReference type="EnsemblMetazoa" id="GMOY010476-RA">
    <property type="protein sequence ID" value="GMOY010476-PA"/>
    <property type="gene ID" value="GMOY010476"/>
</dbReference>
<evidence type="ECO:0000313" key="1">
    <source>
        <dbReference type="EnsemblMetazoa" id="GMOY010476-PA"/>
    </source>
</evidence>
<proteinExistence type="predicted"/>
<dbReference type="VEuPathDB" id="VectorBase:GMOY010476"/>
<keyword evidence="2" id="KW-1185">Reference proteome</keyword>